<keyword evidence="1" id="KW-0732">Signal</keyword>
<evidence type="ECO:0000256" key="1">
    <source>
        <dbReference type="SAM" id="SignalP"/>
    </source>
</evidence>
<accession>A0A974XKX5</accession>
<evidence type="ECO:0000313" key="3">
    <source>
        <dbReference type="Proteomes" id="UP000663281"/>
    </source>
</evidence>
<reference evidence="2 3" key="1">
    <citation type="submission" date="2021-03" db="EMBL/GenBank/DDBJ databases">
        <title>Novel species identification of genus Shewanella.</title>
        <authorList>
            <person name="Liu G."/>
            <person name="Zhang Q."/>
        </authorList>
    </citation>
    <scope>NUCLEOTIDE SEQUENCE [LARGE SCALE GENOMIC DNA]</scope>
    <source>
        <strain evidence="2 3">FJAT-53726</strain>
    </source>
</reference>
<dbReference type="Proteomes" id="UP000663281">
    <property type="component" value="Chromosome"/>
</dbReference>
<gene>
    <name evidence="2" type="ORF">JYB88_12875</name>
</gene>
<dbReference type="EMBL" id="CP071504">
    <property type="protein sequence ID" value="QSX29128.1"/>
    <property type="molecule type" value="Genomic_DNA"/>
</dbReference>
<evidence type="ECO:0008006" key="4">
    <source>
        <dbReference type="Google" id="ProtNLM"/>
    </source>
</evidence>
<evidence type="ECO:0000313" key="2">
    <source>
        <dbReference type="EMBL" id="QSX29128.1"/>
    </source>
</evidence>
<organism evidence="2 3">
    <name type="scientific">Shewanella cyperi</name>
    <dbReference type="NCBI Taxonomy" id="2814292"/>
    <lineage>
        <taxon>Bacteria</taxon>
        <taxon>Pseudomonadati</taxon>
        <taxon>Pseudomonadota</taxon>
        <taxon>Gammaproteobacteria</taxon>
        <taxon>Alteromonadales</taxon>
        <taxon>Shewanellaceae</taxon>
        <taxon>Shewanella</taxon>
    </lineage>
</organism>
<feature type="chain" id="PRO_5037101830" description="Lipoprotein" evidence="1">
    <location>
        <begin position="22"/>
        <end position="88"/>
    </location>
</feature>
<name>A0A974XKX5_9GAMM</name>
<dbReference type="RefSeq" id="WP_207324376.1">
    <property type="nucleotide sequence ID" value="NZ_CP071504.1"/>
</dbReference>
<protein>
    <recommendedName>
        <fullName evidence="4">Lipoprotein</fullName>
    </recommendedName>
</protein>
<dbReference type="AlphaFoldDB" id="A0A974XKX5"/>
<sequence length="88" mass="9454">MNPNRLNVLIAALLSVSLICAGCSSTDVTHTSCDFVVGATESEMRAQQEQRSQDNETNLINGILNVITGLITRAVSDNKDTDRCNSPT</sequence>
<proteinExistence type="predicted"/>
<dbReference type="KEGG" id="scyp:JYB88_12875"/>
<feature type="signal peptide" evidence="1">
    <location>
        <begin position="1"/>
        <end position="21"/>
    </location>
</feature>
<keyword evidence="3" id="KW-1185">Reference proteome</keyword>